<proteinExistence type="predicted"/>
<organism evidence="2 3">
    <name type="scientific">Hyperthermus butylicus (strain DSM 5456 / JCM 9403 / PLM1-5)</name>
    <dbReference type="NCBI Taxonomy" id="415426"/>
    <lineage>
        <taxon>Archaea</taxon>
        <taxon>Thermoproteota</taxon>
        <taxon>Thermoprotei</taxon>
        <taxon>Desulfurococcales</taxon>
        <taxon>Pyrodictiaceae</taxon>
        <taxon>Hyperthermus</taxon>
    </lineage>
</organism>
<dbReference type="eggNOG" id="arCOG05938">
    <property type="taxonomic scope" value="Archaea"/>
</dbReference>
<evidence type="ECO:0000259" key="1">
    <source>
        <dbReference type="Pfam" id="PF12136"/>
    </source>
</evidence>
<feature type="domain" description="RNA polymerase Rpo13 subunit HTH" evidence="1">
    <location>
        <begin position="16"/>
        <end position="59"/>
    </location>
</feature>
<dbReference type="RefSeq" id="WP_011822436.1">
    <property type="nucleotide sequence ID" value="NC_008818.1"/>
</dbReference>
<dbReference type="AlphaFoldDB" id="A2BMA7"/>
<accession>A2BMA7</accession>
<dbReference type="GeneID" id="4781456"/>
<evidence type="ECO:0000313" key="2">
    <source>
        <dbReference type="EMBL" id="ABM81118.1"/>
    </source>
</evidence>
<dbReference type="HOGENOM" id="CLU_2504904_0_0_2"/>
<dbReference type="KEGG" id="hbu:Hbut_1288"/>
<dbReference type="STRING" id="415426.Hbut_1288"/>
<evidence type="ECO:0000313" key="3">
    <source>
        <dbReference type="Proteomes" id="UP000002593"/>
    </source>
</evidence>
<dbReference type="EMBL" id="CP000493">
    <property type="protein sequence ID" value="ABM81118.1"/>
    <property type="molecule type" value="Genomic_DNA"/>
</dbReference>
<reference evidence="2 3" key="1">
    <citation type="journal article" date="2007" name="Archaea">
        <title>The genome of Hyperthermus butylicus: a sulfur-reducing, peptide fermenting, neutrophilic Crenarchaeote growing up to 108 degrees C.</title>
        <authorList>
            <person name="Brugger K."/>
            <person name="Chen L."/>
            <person name="Stark M."/>
            <person name="Zibat A."/>
            <person name="Redder P."/>
            <person name="Ruepp A."/>
            <person name="Awayez M."/>
            <person name="She Q."/>
            <person name="Garrett R.A."/>
            <person name="Klenk H.P."/>
        </authorList>
    </citation>
    <scope>NUCLEOTIDE SEQUENCE [LARGE SCALE GENOMIC DNA]</scope>
    <source>
        <strain evidence="3">DSM 5456 / JCM 9403 / PLM1-5</strain>
    </source>
</reference>
<sequence length="85" mass="9609">MSEEEFVTEPIEEGEVTITTAEEEAEEEVVTVDIDVNAALLEAMVARTEIIEKLAKGEYRTEEAITMLQSIAIPSLEKRRRARKK</sequence>
<dbReference type="OrthoDB" id="381480at2157"/>
<dbReference type="InterPro" id="IPR021985">
    <property type="entry name" value="RNA_pol_Rpo13"/>
</dbReference>
<dbReference type="EnsemblBacteria" id="ABM81118">
    <property type="protein sequence ID" value="ABM81118"/>
    <property type="gene ID" value="Hbut_1288"/>
</dbReference>
<dbReference type="Proteomes" id="UP000002593">
    <property type="component" value="Chromosome"/>
</dbReference>
<keyword evidence="3" id="KW-1185">Reference proteome</keyword>
<name>A2BMA7_HYPBU</name>
<gene>
    <name evidence="2" type="ordered locus">Hbut_1288</name>
</gene>
<protein>
    <recommendedName>
        <fullName evidence="1">RNA polymerase Rpo13 subunit HTH domain-containing protein</fullName>
    </recommendedName>
</protein>
<dbReference type="Pfam" id="PF12136">
    <property type="entry name" value="RNA_pol_Rpo13"/>
    <property type="match status" value="1"/>
</dbReference>